<gene>
    <name evidence="1" type="ORF">GSI_12496</name>
</gene>
<protein>
    <submittedName>
        <fullName evidence="1">Uncharacterized protein</fullName>
    </submittedName>
</protein>
<organism evidence="1 2">
    <name type="scientific">Ganoderma sinense ZZ0214-1</name>
    <dbReference type="NCBI Taxonomy" id="1077348"/>
    <lineage>
        <taxon>Eukaryota</taxon>
        <taxon>Fungi</taxon>
        <taxon>Dikarya</taxon>
        <taxon>Basidiomycota</taxon>
        <taxon>Agaricomycotina</taxon>
        <taxon>Agaricomycetes</taxon>
        <taxon>Polyporales</taxon>
        <taxon>Polyporaceae</taxon>
        <taxon>Ganoderma</taxon>
    </lineage>
</organism>
<sequence>MSGYTIPPSNKEVVVVFVHPWSFLGTRRFEPSAYPLVPLPIERLLACILNPQANFRYGVVGEIVMPLGYKNKIQTPPTITQITTPFYSPSRTYPDIPRDTQFSTSHLHDALGGKSFALCTAVHMNAAADNQPHQSDIPFFENASFVAFFNEPLTTNLVSRFLLHLQYVNHKTRSHASTSSLQTSIAFADSRVLGSLDQSLSDEDFFGGDDVDDEAE</sequence>
<evidence type="ECO:0000313" key="2">
    <source>
        <dbReference type="Proteomes" id="UP000230002"/>
    </source>
</evidence>
<name>A0A2G8RSX5_9APHY</name>
<dbReference type="EMBL" id="AYKW01000056">
    <property type="protein sequence ID" value="PIL24612.1"/>
    <property type="molecule type" value="Genomic_DNA"/>
</dbReference>
<keyword evidence="2" id="KW-1185">Reference proteome</keyword>
<accession>A0A2G8RSX5</accession>
<proteinExistence type="predicted"/>
<dbReference type="Proteomes" id="UP000230002">
    <property type="component" value="Unassembled WGS sequence"/>
</dbReference>
<comment type="caution">
    <text evidence="1">The sequence shown here is derived from an EMBL/GenBank/DDBJ whole genome shotgun (WGS) entry which is preliminary data.</text>
</comment>
<reference evidence="1 2" key="1">
    <citation type="journal article" date="2015" name="Sci. Rep.">
        <title>Chromosome-level genome map provides insights into diverse defense mechanisms in the medicinal fungus Ganoderma sinense.</title>
        <authorList>
            <person name="Zhu Y."/>
            <person name="Xu J."/>
            <person name="Sun C."/>
            <person name="Zhou S."/>
            <person name="Xu H."/>
            <person name="Nelson D.R."/>
            <person name="Qian J."/>
            <person name="Song J."/>
            <person name="Luo H."/>
            <person name="Xiang L."/>
            <person name="Li Y."/>
            <person name="Xu Z."/>
            <person name="Ji A."/>
            <person name="Wang L."/>
            <person name="Lu S."/>
            <person name="Hayward A."/>
            <person name="Sun W."/>
            <person name="Li X."/>
            <person name="Schwartz D.C."/>
            <person name="Wang Y."/>
            <person name="Chen S."/>
        </authorList>
    </citation>
    <scope>NUCLEOTIDE SEQUENCE [LARGE SCALE GENOMIC DNA]</scope>
    <source>
        <strain evidence="1 2">ZZ0214-1</strain>
    </source>
</reference>
<evidence type="ECO:0000313" key="1">
    <source>
        <dbReference type="EMBL" id="PIL24612.1"/>
    </source>
</evidence>
<dbReference type="AlphaFoldDB" id="A0A2G8RSX5"/>
<dbReference type="OrthoDB" id="2756573at2759"/>